<accession>A0A9D3X692</accession>
<gene>
    <name evidence="1" type="ORF">KIL84_017452</name>
</gene>
<dbReference type="Proteomes" id="UP000827986">
    <property type="component" value="Unassembled WGS sequence"/>
</dbReference>
<keyword evidence="2" id="KW-1185">Reference proteome</keyword>
<comment type="caution">
    <text evidence="1">The sequence shown here is derived from an EMBL/GenBank/DDBJ whole genome shotgun (WGS) entry which is preliminary data.</text>
</comment>
<organism evidence="1 2">
    <name type="scientific">Mauremys mutica</name>
    <name type="common">yellowpond turtle</name>
    <dbReference type="NCBI Taxonomy" id="74926"/>
    <lineage>
        <taxon>Eukaryota</taxon>
        <taxon>Metazoa</taxon>
        <taxon>Chordata</taxon>
        <taxon>Craniata</taxon>
        <taxon>Vertebrata</taxon>
        <taxon>Euteleostomi</taxon>
        <taxon>Archelosauria</taxon>
        <taxon>Testudinata</taxon>
        <taxon>Testudines</taxon>
        <taxon>Cryptodira</taxon>
        <taxon>Durocryptodira</taxon>
        <taxon>Testudinoidea</taxon>
        <taxon>Geoemydidae</taxon>
        <taxon>Geoemydinae</taxon>
        <taxon>Mauremys</taxon>
    </lineage>
</organism>
<name>A0A9D3X692_9SAUR</name>
<evidence type="ECO:0000313" key="1">
    <source>
        <dbReference type="EMBL" id="KAH1173613.1"/>
    </source>
</evidence>
<reference evidence="1" key="1">
    <citation type="submission" date="2021-09" db="EMBL/GenBank/DDBJ databases">
        <title>The genome of Mauremys mutica provides insights into the evolution of semi-aquatic lifestyle.</title>
        <authorList>
            <person name="Gong S."/>
            <person name="Gao Y."/>
        </authorList>
    </citation>
    <scope>NUCLEOTIDE SEQUENCE</scope>
    <source>
        <strain evidence="1">MM-2020</strain>
        <tissue evidence="1">Muscle</tissue>
    </source>
</reference>
<protein>
    <submittedName>
        <fullName evidence="1">Uncharacterized protein</fullName>
    </submittedName>
</protein>
<dbReference type="AlphaFoldDB" id="A0A9D3X692"/>
<dbReference type="EMBL" id="JAHDVG010000482">
    <property type="protein sequence ID" value="KAH1173613.1"/>
    <property type="molecule type" value="Genomic_DNA"/>
</dbReference>
<evidence type="ECO:0000313" key="2">
    <source>
        <dbReference type="Proteomes" id="UP000827986"/>
    </source>
</evidence>
<sequence length="242" mass="27474">MKNQNSTIIDQYGEKIFLSCLSFISKKVVFGCCPMETPHLQSLLLILNGKYPFLADTLSLILKNLQQPQFSQIARFNRRTVLGKTRRKGFLSSLLFVKLLKETDGWQGHQYADVTQLRITFSLNPDTVVSLLSYSSDRCRIYLGVSDPDSGSALLAWFRDPDSGFTFRTDGKAFSVEEPDHSGSLLELYFDKPKSQHPAMSEVELRKLVDSEPPDNFKDRGFAWTHKILTQHKSNPNIVGIH</sequence>
<proteinExistence type="predicted"/>